<dbReference type="AlphaFoldDB" id="A0A428P976"/>
<evidence type="ECO:0000313" key="3">
    <source>
        <dbReference type="Proteomes" id="UP000287972"/>
    </source>
</evidence>
<name>A0A428P976_9HYPO</name>
<reference evidence="2 3" key="1">
    <citation type="submission" date="2017-06" db="EMBL/GenBank/DDBJ databases">
        <title>Comparative genomic analysis of Ambrosia Fusariam Clade fungi.</title>
        <authorList>
            <person name="Stajich J.E."/>
            <person name="Carrillo J."/>
            <person name="Kijimoto T."/>
            <person name="Eskalen A."/>
            <person name="O'Donnell K."/>
            <person name="Kasson M."/>
        </authorList>
    </citation>
    <scope>NUCLEOTIDE SEQUENCE [LARGE SCALE GENOMIC DNA]</scope>
    <source>
        <strain evidence="2 3">NRRL62606</strain>
    </source>
</reference>
<evidence type="ECO:0000256" key="1">
    <source>
        <dbReference type="SAM" id="MobiDB-lite"/>
    </source>
</evidence>
<gene>
    <name evidence="2" type="ORF">CEP51_015473</name>
</gene>
<keyword evidence="3" id="KW-1185">Reference proteome</keyword>
<feature type="region of interest" description="Disordered" evidence="1">
    <location>
        <begin position="88"/>
        <end position="107"/>
    </location>
</feature>
<feature type="compositionally biased region" description="Acidic residues" evidence="1">
    <location>
        <begin position="97"/>
        <end position="107"/>
    </location>
</feature>
<protein>
    <submittedName>
        <fullName evidence="2">Uncharacterized protein</fullName>
    </submittedName>
</protein>
<organism evidence="2 3">
    <name type="scientific">Fusarium floridanum</name>
    <dbReference type="NCBI Taxonomy" id="1325733"/>
    <lineage>
        <taxon>Eukaryota</taxon>
        <taxon>Fungi</taxon>
        <taxon>Dikarya</taxon>
        <taxon>Ascomycota</taxon>
        <taxon>Pezizomycotina</taxon>
        <taxon>Sordariomycetes</taxon>
        <taxon>Hypocreomycetidae</taxon>
        <taxon>Hypocreales</taxon>
        <taxon>Nectriaceae</taxon>
        <taxon>Fusarium</taxon>
        <taxon>Fusarium solani species complex</taxon>
    </lineage>
</organism>
<accession>A0A428P976</accession>
<dbReference type="EMBL" id="NKCL01000840">
    <property type="protein sequence ID" value="RSL49567.1"/>
    <property type="molecule type" value="Genomic_DNA"/>
</dbReference>
<proteinExistence type="predicted"/>
<dbReference type="Proteomes" id="UP000287972">
    <property type="component" value="Unassembled WGS sequence"/>
</dbReference>
<evidence type="ECO:0000313" key="2">
    <source>
        <dbReference type="EMBL" id="RSL49567.1"/>
    </source>
</evidence>
<sequence length="107" mass="12167">MPYKQRLVDTGKEHEFLSLDCNHKKMNEILNSGPDGFMIDIPEAEEIRGAHEKACLAPRPIIAMDWQRSDYTVTFTGFGPFNDEYDEKLPPATAATEDADLYDTQIE</sequence>
<comment type="caution">
    <text evidence="2">The sequence shown here is derived from an EMBL/GenBank/DDBJ whole genome shotgun (WGS) entry which is preliminary data.</text>
</comment>